<comment type="caution">
    <text evidence="6">The sequence shown here is derived from an EMBL/GenBank/DDBJ whole genome shotgun (WGS) entry which is preliminary data.</text>
</comment>
<keyword evidence="3 5" id="KW-1133">Transmembrane helix</keyword>
<protein>
    <submittedName>
        <fullName evidence="6">Membrane protein</fullName>
    </submittedName>
</protein>
<evidence type="ECO:0000256" key="1">
    <source>
        <dbReference type="ARBA" id="ARBA00004127"/>
    </source>
</evidence>
<dbReference type="AlphaFoldDB" id="A0A0F5VG80"/>
<dbReference type="Pfam" id="PF01988">
    <property type="entry name" value="VIT1"/>
    <property type="match status" value="1"/>
</dbReference>
<feature type="transmembrane region" description="Helical" evidence="5">
    <location>
        <begin position="46"/>
        <end position="72"/>
    </location>
</feature>
<feature type="transmembrane region" description="Helical" evidence="5">
    <location>
        <begin position="190"/>
        <end position="210"/>
    </location>
</feature>
<dbReference type="GO" id="GO:0030026">
    <property type="term" value="P:intracellular manganese ion homeostasis"/>
    <property type="evidence" value="ECO:0007669"/>
    <property type="project" value="InterPro"/>
</dbReference>
<accession>A0A0F5VG80</accession>
<comment type="subcellular location">
    <subcellularLocation>
        <location evidence="1">Endomembrane system</location>
        <topology evidence="1">Multi-pass membrane protein</topology>
    </subcellularLocation>
</comment>
<dbReference type="RefSeq" id="WP_046219485.1">
    <property type="nucleotide sequence ID" value="NZ_JWYV01000002.1"/>
</dbReference>
<dbReference type="Proteomes" id="UP000033633">
    <property type="component" value="Unassembled WGS sequence"/>
</dbReference>
<dbReference type="OrthoDB" id="5506246at2"/>
<dbReference type="PANTHER" id="PTHR31851">
    <property type="entry name" value="FE(2+)/MN(2+) TRANSPORTER PCL1"/>
    <property type="match status" value="1"/>
</dbReference>
<evidence type="ECO:0000256" key="2">
    <source>
        <dbReference type="ARBA" id="ARBA00022692"/>
    </source>
</evidence>
<sequence>MADESNEKLSREHRPEVIRERLTKPVKENLASDMVLGGIDGCVTTFAVVSGVVGAGFSPIVALVLGFANLLADGFSMAVSNYESIKTQGEFIKSLRDQEQEHIKKIPEGEKEEIRQIFKNKGFSGETLEKIVDTISADQQLWIDTMLIEEHGVQKTHRNPVKAAIATFTSFVLVGSVPLIPFMISGLEQSGQFTFSACLAALMFFSIGALKSRLFAKPVFLAGISTLLTGGVAASLAFLVGYVLREIFGIVAM</sequence>
<evidence type="ECO:0000256" key="4">
    <source>
        <dbReference type="ARBA" id="ARBA00023136"/>
    </source>
</evidence>
<evidence type="ECO:0000256" key="5">
    <source>
        <dbReference type="SAM" id="Phobius"/>
    </source>
</evidence>
<feature type="transmembrane region" description="Helical" evidence="5">
    <location>
        <begin position="163"/>
        <end position="184"/>
    </location>
</feature>
<feature type="transmembrane region" description="Helical" evidence="5">
    <location>
        <begin position="219"/>
        <end position="244"/>
    </location>
</feature>
<evidence type="ECO:0000256" key="3">
    <source>
        <dbReference type="ARBA" id="ARBA00022989"/>
    </source>
</evidence>
<dbReference type="EMBL" id="JWYV01000002">
    <property type="protein sequence ID" value="KKD01114.1"/>
    <property type="molecule type" value="Genomic_DNA"/>
</dbReference>
<evidence type="ECO:0000313" key="6">
    <source>
        <dbReference type="EMBL" id="KKD01114.1"/>
    </source>
</evidence>
<gene>
    <name evidence="6" type="ORF">KY46_04965</name>
</gene>
<evidence type="ECO:0000313" key="7">
    <source>
        <dbReference type="Proteomes" id="UP000033633"/>
    </source>
</evidence>
<dbReference type="InterPro" id="IPR008217">
    <property type="entry name" value="Ccc1_fam"/>
</dbReference>
<dbReference type="GO" id="GO:0012505">
    <property type="term" value="C:endomembrane system"/>
    <property type="evidence" value="ECO:0007669"/>
    <property type="project" value="UniProtKB-SubCell"/>
</dbReference>
<dbReference type="STRING" id="265726.KY46_04965"/>
<dbReference type="GO" id="GO:0005384">
    <property type="term" value="F:manganese ion transmembrane transporter activity"/>
    <property type="evidence" value="ECO:0007669"/>
    <property type="project" value="InterPro"/>
</dbReference>
<name>A0A0F5VG80_9GAMM</name>
<proteinExistence type="predicted"/>
<keyword evidence="4 5" id="KW-0472">Membrane</keyword>
<dbReference type="PATRIC" id="fig|265726.11.peg.2362"/>
<reference evidence="6 7" key="1">
    <citation type="submission" date="2014-12" db="EMBL/GenBank/DDBJ databases">
        <title>Mercury Reductase activity and rhizosphere competence traits in the genome of root associated Photobacterium halotolerans MELD1.</title>
        <authorList>
            <person name="Mathew D.C."/>
            <person name="Huang C.-C."/>
        </authorList>
    </citation>
    <scope>NUCLEOTIDE SEQUENCE [LARGE SCALE GENOMIC DNA]</scope>
    <source>
        <strain evidence="6 7">MELD1</strain>
    </source>
</reference>
<keyword evidence="7" id="KW-1185">Reference proteome</keyword>
<keyword evidence="2 5" id="KW-0812">Transmembrane</keyword>
<organism evidence="6 7">
    <name type="scientific">Photobacterium halotolerans</name>
    <dbReference type="NCBI Taxonomy" id="265726"/>
    <lineage>
        <taxon>Bacteria</taxon>
        <taxon>Pseudomonadati</taxon>
        <taxon>Pseudomonadota</taxon>
        <taxon>Gammaproteobacteria</taxon>
        <taxon>Vibrionales</taxon>
        <taxon>Vibrionaceae</taxon>
        <taxon>Photobacterium</taxon>
    </lineage>
</organism>